<evidence type="ECO:0000313" key="2">
    <source>
        <dbReference type="EMBL" id="MDO7849938.1"/>
    </source>
</evidence>
<dbReference type="EMBL" id="JAUQSX010000025">
    <property type="protein sequence ID" value="MDO7849938.1"/>
    <property type="molecule type" value="Genomic_DNA"/>
</dbReference>
<keyword evidence="3" id="KW-1185">Reference proteome</keyword>
<evidence type="ECO:0000313" key="3">
    <source>
        <dbReference type="Proteomes" id="UP001167796"/>
    </source>
</evidence>
<proteinExistence type="predicted"/>
<protein>
    <recommendedName>
        <fullName evidence="1">O-methyltransferase dimerisation domain-containing protein</fullName>
    </recommendedName>
</protein>
<dbReference type="InterPro" id="IPR012967">
    <property type="entry name" value="COMT_dimerisation"/>
</dbReference>
<name>A0ABT9AJ86_9BACT</name>
<gene>
    <name evidence="2" type="ORF">Q5H92_26500</name>
</gene>
<reference evidence="2" key="1">
    <citation type="submission" date="2023-07" db="EMBL/GenBank/DDBJ databases">
        <authorList>
            <person name="Kim M.K."/>
        </authorList>
    </citation>
    <scope>NUCLEOTIDE SEQUENCE</scope>
    <source>
        <strain evidence="2">M29</strain>
    </source>
</reference>
<evidence type="ECO:0000259" key="1">
    <source>
        <dbReference type="Pfam" id="PF08100"/>
    </source>
</evidence>
<organism evidence="2 3">
    <name type="scientific">Hymenobacter mellowenesis</name>
    <dbReference type="NCBI Taxonomy" id="3063995"/>
    <lineage>
        <taxon>Bacteria</taxon>
        <taxon>Pseudomonadati</taxon>
        <taxon>Bacteroidota</taxon>
        <taxon>Cytophagia</taxon>
        <taxon>Cytophagales</taxon>
        <taxon>Hymenobacteraceae</taxon>
        <taxon>Hymenobacter</taxon>
    </lineage>
</organism>
<comment type="caution">
    <text evidence="2">The sequence shown here is derived from an EMBL/GenBank/DDBJ whole genome shotgun (WGS) entry which is preliminary data.</text>
</comment>
<sequence length="231" mass="25447">MIYNKTHCFDPFPFPAATPAQQARIRELAEQLDAHRKRQQAQHPSLTLTDLYNVVEKLRAAQPLSAKDQTVNQQGLASVVLSLHQQLDAAVADAYAWPAALPDAEILTRLVRLNHERAREEQAGHVRYLRPAYQAPETEQARLSLPTAAAFSDAGRSTPATEGIAPQAWPAELAQQMQALRDALQQAAQPLTAAQVATRFKRLKPDKAEPLLQTLAALSLLRQTPEGAYVL</sequence>
<feature type="domain" description="O-methyltransferase dimerisation" evidence="1">
    <location>
        <begin position="181"/>
        <end position="229"/>
    </location>
</feature>
<dbReference type="Proteomes" id="UP001167796">
    <property type="component" value="Unassembled WGS sequence"/>
</dbReference>
<dbReference type="Pfam" id="PF08100">
    <property type="entry name" value="Dimerisation"/>
    <property type="match status" value="1"/>
</dbReference>
<accession>A0ABT9AJ86</accession>